<evidence type="ECO:0000256" key="2">
    <source>
        <dbReference type="SAM" id="Phobius"/>
    </source>
</evidence>
<sequence length="187" mass="21590">MDTIIGLLSLLVPIILIISVIQSIGGALLKQQASNSKTQGNKPRSKEVLAKYQTLKTEVEQETRRLRNTPAQQRNKAVQKETRAVKQQTTRTQRPARNYDQHITTKQSHRKSAQPLVTQHQLQTEAQDRERIAKTVSKDMQQKAKAFVQSEKRVNKQKKQVPFQKELLKAVVYKEIIDKPRAMRPYR</sequence>
<dbReference type="Proteomes" id="UP001597285">
    <property type="component" value="Unassembled WGS sequence"/>
</dbReference>
<keyword evidence="2" id="KW-0472">Membrane</keyword>
<comment type="caution">
    <text evidence="3">The sequence shown here is derived from an EMBL/GenBank/DDBJ whole genome shotgun (WGS) entry which is preliminary data.</text>
</comment>
<evidence type="ECO:0000313" key="4">
    <source>
        <dbReference type="Proteomes" id="UP001597285"/>
    </source>
</evidence>
<dbReference type="EMBL" id="JBHUFF010000008">
    <property type="protein sequence ID" value="MFD1798614.1"/>
    <property type="molecule type" value="Genomic_DNA"/>
</dbReference>
<feature type="region of interest" description="Disordered" evidence="1">
    <location>
        <begin position="66"/>
        <end position="99"/>
    </location>
</feature>
<gene>
    <name evidence="3" type="ORF">ACFSBK_01915</name>
</gene>
<keyword evidence="2" id="KW-1133">Transmembrane helix</keyword>
<name>A0ABW4NJP0_9LACT</name>
<feature type="transmembrane region" description="Helical" evidence="2">
    <location>
        <begin position="6"/>
        <end position="29"/>
    </location>
</feature>
<organism evidence="3 4">
    <name type="scientific">Carnobacterium antarcticum</name>
    <dbReference type="NCBI Taxonomy" id="2126436"/>
    <lineage>
        <taxon>Bacteria</taxon>
        <taxon>Bacillati</taxon>
        <taxon>Bacillota</taxon>
        <taxon>Bacilli</taxon>
        <taxon>Lactobacillales</taxon>
        <taxon>Carnobacteriaceae</taxon>
        <taxon>Carnobacterium</taxon>
    </lineage>
</organism>
<proteinExistence type="predicted"/>
<keyword evidence="4" id="KW-1185">Reference proteome</keyword>
<reference evidence="4" key="1">
    <citation type="journal article" date="2019" name="Int. J. Syst. Evol. Microbiol.">
        <title>The Global Catalogue of Microorganisms (GCM) 10K type strain sequencing project: providing services to taxonomists for standard genome sequencing and annotation.</title>
        <authorList>
            <consortium name="The Broad Institute Genomics Platform"/>
            <consortium name="The Broad Institute Genome Sequencing Center for Infectious Disease"/>
            <person name="Wu L."/>
            <person name="Ma J."/>
        </authorList>
    </citation>
    <scope>NUCLEOTIDE SEQUENCE [LARGE SCALE GENOMIC DNA]</scope>
    <source>
        <strain evidence="4">KCTC 42143</strain>
    </source>
</reference>
<evidence type="ECO:0000313" key="3">
    <source>
        <dbReference type="EMBL" id="MFD1798614.1"/>
    </source>
</evidence>
<protein>
    <submittedName>
        <fullName evidence="3">Uncharacterized protein</fullName>
    </submittedName>
</protein>
<dbReference type="RefSeq" id="WP_058919034.1">
    <property type="nucleotide sequence ID" value="NZ_JBHSQC010000015.1"/>
</dbReference>
<feature type="compositionally biased region" description="Polar residues" evidence="1">
    <location>
        <begin position="85"/>
        <end position="99"/>
    </location>
</feature>
<evidence type="ECO:0000256" key="1">
    <source>
        <dbReference type="SAM" id="MobiDB-lite"/>
    </source>
</evidence>
<keyword evidence="2" id="KW-0812">Transmembrane</keyword>
<accession>A0ABW4NJP0</accession>